<dbReference type="SUPFAM" id="SSF51735">
    <property type="entry name" value="NAD(P)-binding Rossmann-fold domains"/>
    <property type="match status" value="1"/>
</dbReference>
<comment type="caution">
    <text evidence="5">The sequence shown here is derived from an EMBL/GenBank/DDBJ whole genome shotgun (WGS) entry which is preliminary data.</text>
</comment>
<comment type="similarity">
    <text evidence="1 4">Belongs to the short-chain dehydrogenases/reductases (SDR) family.</text>
</comment>
<accession>A0ABT3SZH5</accession>
<evidence type="ECO:0000256" key="1">
    <source>
        <dbReference type="ARBA" id="ARBA00006484"/>
    </source>
</evidence>
<keyword evidence="3" id="KW-0560">Oxidoreductase</keyword>
<proteinExistence type="inferred from homology"/>
<dbReference type="PANTHER" id="PTHR43391:SF14">
    <property type="entry name" value="DEHYDROGENASE_REDUCTASE SDR FAMILY PROTEIN 7-LIKE"/>
    <property type="match status" value="1"/>
</dbReference>
<dbReference type="PRINTS" id="PR00080">
    <property type="entry name" value="SDRFAMILY"/>
</dbReference>
<protein>
    <submittedName>
        <fullName evidence="5">SDR family oxidoreductase</fullName>
    </submittedName>
</protein>
<evidence type="ECO:0000256" key="4">
    <source>
        <dbReference type="RuleBase" id="RU000363"/>
    </source>
</evidence>
<evidence type="ECO:0000256" key="3">
    <source>
        <dbReference type="ARBA" id="ARBA00023002"/>
    </source>
</evidence>
<organism evidence="5 6">
    <name type="scientific">Candidatus Seongchinamella marina</name>
    <dbReference type="NCBI Taxonomy" id="2518990"/>
    <lineage>
        <taxon>Bacteria</taxon>
        <taxon>Pseudomonadati</taxon>
        <taxon>Pseudomonadota</taxon>
        <taxon>Gammaproteobacteria</taxon>
        <taxon>Cellvibrionales</taxon>
        <taxon>Halieaceae</taxon>
        <taxon>Seongchinamella</taxon>
    </lineage>
</organism>
<dbReference type="Gene3D" id="3.40.50.720">
    <property type="entry name" value="NAD(P)-binding Rossmann-like Domain"/>
    <property type="match status" value="1"/>
</dbReference>
<evidence type="ECO:0000256" key="2">
    <source>
        <dbReference type="ARBA" id="ARBA00022857"/>
    </source>
</evidence>
<dbReference type="InterPro" id="IPR036291">
    <property type="entry name" value="NAD(P)-bd_dom_sf"/>
</dbReference>
<dbReference type="InterPro" id="IPR002347">
    <property type="entry name" value="SDR_fam"/>
</dbReference>
<evidence type="ECO:0000313" key="5">
    <source>
        <dbReference type="EMBL" id="MCX2975001.1"/>
    </source>
</evidence>
<keyword evidence="6" id="KW-1185">Reference proteome</keyword>
<dbReference type="EMBL" id="SHNP01000005">
    <property type="protein sequence ID" value="MCX2975001.1"/>
    <property type="molecule type" value="Genomic_DNA"/>
</dbReference>
<dbReference type="CDD" id="cd05233">
    <property type="entry name" value="SDR_c"/>
    <property type="match status" value="1"/>
</dbReference>
<evidence type="ECO:0000313" key="6">
    <source>
        <dbReference type="Proteomes" id="UP001143307"/>
    </source>
</evidence>
<dbReference type="PANTHER" id="PTHR43391">
    <property type="entry name" value="RETINOL DEHYDROGENASE-RELATED"/>
    <property type="match status" value="1"/>
</dbReference>
<dbReference type="Proteomes" id="UP001143307">
    <property type="component" value="Unassembled WGS sequence"/>
</dbReference>
<sequence>MKRILITGAASGLGLALAKKYASEDWSVCIADIQDEEGIKIASDLSEEYGNDCFFQHLDITRDAQWQELVGIICERWQGLDALVNNAGVAASGDIDTFSMKDFQWTVDINLMGAVKGCHVCVPLLKESKGFLINVASMAGLLHMGGMSAYNVSKASMVAFSEGLLSELDPYGVNVSVVCPTFFQSNLAKSMRSDNPDAARIAARLHAGTGITAEGIAATVYDESRKGKHYILAGTRFSDRTIWRLKRYLPAAYLGMMKSNARIQFADRNPSSAKEGFSTRVLRSIRSRVLG</sequence>
<keyword evidence="2" id="KW-0521">NADP</keyword>
<dbReference type="Pfam" id="PF00106">
    <property type="entry name" value="adh_short"/>
    <property type="match status" value="1"/>
</dbReference>
<dbReference type="PRINTS" id="PR00081">
    <property type="entry name" value="GDHRDH"/>
</dbReference>
<dbReference type="RefSeq" id="WP_279253668.1">
    <property type="nucleotide sequence ID" value="NZ_SHNP01000005.1"/>
</dbReference>
<name>A0ABT3SZH5_9GAMM</name>
<reference evidence="5" key="1">
    <citation type="submission" date="2019-02" db="EMBL/GenBank/DDBJ databases">
        <authorList>
            <person name="Li S.-H."/>
        </authorList>
    </citation>
    <scope>NUCLEOTIDE SEQUENCE</scope>
    <source>
        <strain evidence="5">IMCC8485</strain>
    </source>
</reference>
<gene>
    <name evidence="5" type="ORF">EYC87_15530</name>
</gene>
<dbReference type="NCBIfam" id="NF004196">
    <property type="entry name" value="PRK05650.1"/>
    <property type="match status" value="1"/>
</dbReference>